<dbReference type="EMBL" id="BPQB01000042">
    <property type="protein sequence ID" value="GJE94735.1"/>
    <property type="molecule type" value="Genomic_DNA"/>
</dbReference>
<evidence type="ECO:0000256" key="3">
    <source>
        <dbReference type="SAM" id="Phobius"/>
    </source>
</evidence>
<accession>A0A9P3LGW4</accession>
<dbReference type="SUPFAM" id="SSF51735">
    <property type="entry name" value="NAD(P)-binding Rossmann-fold domains"/>
    <property type="match status" value="1"/>
</dbReference>
<comment type="caution">
    <text evidence="4">The sequence shown here is derived from an EMBL/GenBank/DDBJ whole genome shotgun (WGS) entry which is preliminary data.</text>
</comment>
<dbReference type="Gene3D" id="3.40.50.720">
    <property type="entry name" value="NAD(P)-binding Rossmann-like Domain"/>
    <property type="match status" value="1"/>
</dbReference>
<organism evidence="4 5">
    <name type="scientific">Phanerochaete sordida</name>
    <dbReference type="NCBI Taxonomy" id="48140"/>
    <lineage>
        <taxon>Eukaryota</taxon>
        <taxon>Fungi</taxon>
        <taxon>Dikarya</taxon>
        <taxon>Basidiomycota</taxon>
        <taxon>Agaricomycotina</taxon>
        <taxon>Agaricomycetes</taxon>
        <taxon>Polyporales</taxon>
        <taxon>Phanerochaetaceae</taxon>
        <taxon>Phanerochaete</taxon>
    </lineage>
</organism>
<dbReference type="GO" id="GO:0016491">
    <property type="term" value="F:oxidoreductase activity"/>
    <property type="evidence" value="ECO:0007669"/>
    <property type="project" value="UniProtKB-KW"/>
</dbReference>
<feature type="region of interest" description="Disordered" evidence="2">
    <location>
        <begin position="250"/>
        <end position="282"/>
    </location>
</feature>
<feature type="compositionally biased region" description="Basic and acidic residues" evidence="2">
    <location>
        <begin position="443"/>
        <end position="455"/>
    </location>
</feature>
<evidence type="ECO:0000256" key="2">
    <source>
        <dbReference type="SAM" id="MobiDB-lite"/>
    </source>
</evidence>
<keyword evidence="3" id="KW-0472">Membrane</keyword>
<dbReference type="Proteomes" id="UP000703269">
    <property type="component" value="Unassembled WGS sequence"/>
</dbReference>
<keyword evidence="3" id="KW-1133">Transmembrane helix</keyword>
<proteinExistence type="predicted"/>
<feature type="region of interest" description="Disordered" evidence="2">
    <location>
        <begin position="374"/>
        <end position="396"/>
    </location>
</feature>
<keyword evidence="1" id="KW-0560">Oxidoreductase</keyword>
<feature type="transmembrane region" description="Helical" evidence="3">
    <location>
        <begin position="18"/>
        <end position="36"/>
    </location>
</feature>
<dbReference type="InterPro" id="IPR036291">
    <property type="entry name" value="NAD(P)-bd_dom_sf"/>
</dbReference>
<feature type="compositionally biased region" description="Low complexity" evidence="2">
    <location>
        <begin position="497"/>
        <end position="508"/>
    </location>
</feature>
<gene>
    <name evidence="4" type="ORF">PsYK624_109060</name>
</gene>
<dbReference type="AlphaFoldDB" id="A0A9P3LGW4"/>
<evidence type="ECO:0008006" key="6">
    <source>
        <dbReference type="Google" id="ProtNLM"/>
    </source>
</evidence>
<dbReference type="OrthoDB" id="191979at2759"/>
<feature type="compositionally biased region" description="Basic and acidic residues" evidence="2">
    <location>
        <begin position="380"/>
        <end position="392"/>
    </location>
</feature>
<feature type="compositionally biased region" description="Basic and acidic residues" evidence="2">
    <location>
        <begin position="267"/>
        <end position="281"/>
    </location>
</feature>
<evidence type="ECO:0000313" key="5">
    <source>
        <dbReference type="Proteomes" id="UP000703269"/>
    </source>
</evidence>
<reference evidence="4 5" key="1">
    <citation type="submission" date="2021-08" db="EMBL/GenBank/DDBJ databases">
        <title>Draft Genome Sequence of Phanerochaete sordida strain YK-624.</title>
        <authorList>
            <person name="Mori T."/>
            <person name="Dohra H."/>
            <person name="Suzuki T."/>
            <person name="Kawagishi H."/>
            <person name="Hirai H."/>
        </authorList>
    </citation>
    <scope>NUCLEOTIDE SEQUENCE [LARGE SCALE GENOMIC DNA]</scope>
    <source>
        <strain evidence="4 5">YK-624</strain>
    </source>
</reference>
<keyword evidence="3" id="KW-0812">Transmembrane</keyword>
<evidence type="ECO:0000313" key="4">
    <source>
        <dbReference type="EMBL" id="GJE94735.1"/>
    </source>
</evidence>
<protein>
    <recommendedName>
        <fullName evidence="6">Ketoreductase (KR) domain-containing protein</fullName>
    </recommendedName>
</protein>
<sequence length="508" mass="54834">MVLKAAYALATHVLPTGYYWHTAIGVGSVVITYAFAQGKTTDRERDLHARTILVTGAFTPLGLTTISNLASRGANVIALSPFPLEHPCNTLIIPAIRSTTKNENIFAEHADLTSSASVRAFCTKFLTEGDQRLDGIVFAHEYTGAGSMFANTAAHEQKREVASLASFLFTTLLLPALLVAPVERDIRIVNVVNPFYAAAIPSFNADLIASMSPDEAPRKRPLFLAEGHRALRTIVLTRHLQRILNALPNRAPTLDSKTPGGVPPEKPSPKEAQDDAEDKSKSKFPSNIVAVTVAPGISRTETVRVALGADKSVDPEGYSTFGFVLHILLFPFIWLLAKSSDMATQTVIHALFLPTPFKRALAHLAAATAAAAAAENASPEAKKDEGPVEIERPAPNSLTEILKPGALYRECSVVTLPLPPLPEAPSEDSKDGAKSSKAKKSQKNGEEKTDLKEEVLDIEDDGEYGGERVGRLTWEWFEAHLKAWEAKEEKPEEGVQATASATSSSTFK</sequence>
<keyword evidence="5" id="KW-1185">Reference proteome</keyword>
<dbReference type="PANTHER" id="PTHR43157:SF31">
    <property type="entry name" value="PHOSPHATIDYLINOSITOL-GLYCAN BIOSYNTHESIS CLASS F PROTEIN"/>
    <property type="match status" value="1"/>
</dbReference>
<name>A0A9P3LGW4_9APHY</name>
<feature type="region of interest" description="Disordered" evidence="2">
    <location>
        <begin position="486"/>
        <end position="508"/>
    </location>
</feature>
<evidence type="ECO:0000256" key="1">
    <source>
        <dbReference type="ARBA" id="ARBA00023002"/>
    </source>
</evidence>
<dbReference type="PANTHER" id="PTHR43157">
    <property type="entry name" value="PHOSPHATIDYLINOSITOL-GLYCAN BIOSYNTHESIS CLASS F PROTEIN-RELATED"/>
    <property type="match status" value="1"/>
</dbReference>
<feature type="region of interest" description="Disordered" evidence="2">
    <location>
        <begin position="419"/>
        <end position="465"/>
    </location>
</feature>